<accession>A0A1H6MZK5</accession>
<dbReference type="AlphaFoldDB" id="A0A1H6MZK5"/>
<organism evidence="2 3">
    <name type="scientific">Rheinheimera pacifica</name>
    <dbReference type="NCBI Taxonomy" id="173990"/>
    <lineage>
        <taxon>Bacteria</taxon>
        <taxon>Pseudomonadati</taxon>
        <taxon>Pseudomonadota</taxon>
        <taxon>Gammaproteobacteria</taxon>
        <taxon>Chromatiales</taxon>
        <taxon>Chromatiaceae</taxon>
        <taxon>Rheinheimera</taxon>
    </lineage>
</organism>
<dbReference type="EMBL" id="FNXF01000012">
    <property type="protein sequence ID" value="SEI03558.1"/>
    <property type="molecule type" value="Genomic_DNA"/>
</dbReference>
<evidence type="ECO:0000313" key="3">
    <source>
        <dbReference type="Proteomes" id="UP000199371"/>
    </source>
</evidence>
<proteinExistence type="predicted"/>
<dbReference type="InterPro" id="IPR029063">
    <property type="entry name" value="SAM-dependent_MTases_sf"/>
</dbReference>
<evidence type="ECO:0000313" key="2">
    <source>
        <dbReference type="EMBL" id="SEI03558.1"/>
    </source>
</evidence>
<gene>
    <name evidence="2" type="ORF">SAMN05660691_02997</name>
</gene>
<protein>
    <recommendedName>
        <fullName evidence="1">Methyltransferase domain-containing protein</fullName>
    </recommendedName>
</protein>
<dbReference type="InterPro" id="IPR041698">
    <property type="entry name" value="Methyltransf_25"/>
</dbReference>
<dbReference type="OrthoDB" id="8385759at2"/>
<keyword evidence="3" id="KW-1185">Reference proteome</keyword>
<dbReference type="STRING" id="173990.SAMN05660691_02997"/>
<dbReference type="SUPFAM" id="SSF53335">
    <property type="entry name" value="S-adenosyl-L-methionine-dependent methyltransferases"/>
    <property type="match status" value="1"/>
</dbReference>
<sequence length="79" mass="8633">MRLRRSGCSNARELLSLAALGVKPLLGIDQSSQFLAQGAELASKAKLNPRLIEENIYELPTGLGQYDLALVAQIHICRK</sequence>
<name>A0A1H6MZK5_9GAMM</name>
<evidence type="ECO:0000259" key="1">
    <source>
        <dbReference type="Pfam" id="PF13649"/>
    </source>
</evidence>
<dbReference type="Pfam" id="PF13649">
    <property type="entry name" value="Methyltransf_25"/>
    <property type="match status" value="1"/>
</dbReference>
<dbReference type="Gene3D" id="3.40.50.150">
    <property type="entry name" value="Vaccinia Virus protein VP39"/>
    <property type="match status" value="1"/>
</dbReference>
<feature type="domain" description="Methyltransferase" evidence="1">
    <location>
        <begin position="7"/>
        <end position="77"/>
    </location>
</feature>
<reference evidence="3" key="1">
    <citation type="submission" date="2016-10" db="EMBL/GenBank/DDBJ databases">
        <authorList>
            <person name="Varghese N."/>
            <person name="Submissions S."/>
        </authorList>
    </citation>
    <scope>NUCLEOTIDE SEQUENCE [LARGE SCALE GENOMIC DNA]</scope>
    <source>
        <strain evidence="3">DSM 17616</strain>
    </source>
</reference>
<dbReference type="RefSeq" id="WP_092795068.1">
    <property type="nucleotide sequence ID" value="NZ_FNXF01000012.1"/>
</dbReference>
<dbReference type="Proteomes" id="UP000199371">
    <property type="component" value="Unassembled WGS sequence"/>
</dbReference>